<feature type="compositionally biased region" description="Low complexity" evidence="1">
    <location>
        <begin position="262"/>
        <end position="277"/>
    </location>
</feature>
<dbReference type="AlphaFoldDB" id="A0AAV9NM15"/>
<reference evidence="2 3" key="1">
    <citation type="submission" date="2023-08" db="EMBL/GenBank/DDBJ databases">
        <title>Black Yeasts Isolated from many extreme environments.</title>
        <authorList>
            <person name="Coleine C."/>
            <person name="Stajich J.E."/>
            <person name="Selbmann L."/>
        </authorList>
    </citation>
    <scope>NUCLEOTIDE SEQUENCE [LARGE SCALE GENOMIC DNA]</scope>
    <source>
        <strain evidence="2 3">CCFEE 5792</strain>
    </source>
</reference>
<proteinExistence type="predicted"/>
<sequence>MLRTATDVRASISSDFTSDVHSPKCISGVGRPLDDQPSTERLSRRTIRNRSLLATSAHGTLESADPVDLAPLSPLPTSSSSVQESLNPKEVYCAENSAYWTGRYVSVCDRLRMEELDGMDFADNQSDERLWESKDRLRVENAINELRGFCRTTQAQDSFARFETQLFQELKTNVFVLTPKALRSKTEVQDEVSKFAGPELKSKSIWTSPSSIETASISTSRVSSVNAEATLAVGPKLFYGRAGITKSKTTGHLASLLPMIQTRSTTTTSNTPRQGSTEPLSHRRRTSFFDCSPQTRARAMKEREDRAARRVAEVRRRLEAQSLTTSKTSDNQPRPCTTITTPQSPQSHRAYPLAMPATGRNGGAFSGSTLAGGRNDTKSSARSARIVCTRVDMHAQTAGAEKLERGRRKAERQFSGEIVKSLFGAGMRGMKKMRKRVGGGMVWSGSHEDLSSSSDR</sequence>
<dbReference type="RefSeq" id="XP_064710103.1">
    <property type="nucleotide sequence ID" value="XM_064851100.1"/>
</dbReference>
<evidence type="ECO:0000256" key="1">
    <source>
        <dbReference type="SAM" id="MobiDB-lite"/>
    </source>
</evidence>
<dbReference type="GeneID" id="89975713"/>
<feature type="region of interest" description="Disordered" evidence="1">
    <location>
        <begin position="16"/>
        <end position="43"/>
    </location>
</feature>
<dbReference type="Proteomes" id="UP001358417">
    <property type="component" value="Unassembled WGS sequence"/>
</dbReference>
<feature type="region of interest" description="Disordered" evidence="1">
    <location>
        <begin position="262"/>
        <end position="285"/>
    </location>
</feature>
<dbReference type="EMBL" id="JAVRRD010000003">
    <property type="protein sequence ID" value="KAK5061006.1"/>
    <property type="molecule type" value="Genomic_DNA"/>
</dbReference>
<organism evidence="2 3">
    <name type="scientific">Exophiala bonariae</name>
    <dbReference type="NCBI Taxonomy" id="1690606"/>
    <lineage>
        <taxon>Eukaryota</taxon>
        <taxon>Fungi</taxon>
        <taxon>Dikarya</taxon>
        <taxon>Ascomycota</taxon>
        <taxon>Pezizomycotina</taxon>
        <taxon>Eurotiomycetes</taxon>
        <taxon>Chaetothyriomycetidae</taxon>
        <taxon>Chaetothyriales</taxon>
        <taxon>Herpotrichiellaceae</taxon>
        <taxon>Exophiala</taxon>
    </lineage>
</organism>
<feature type="region of interest" description="Disordered" evidence="1">
    <location>
        <begin position="315"/>
        <end position="348"/>
    </location>
</feature>
<accession>A0AAV9NM15</accession>
<evidence type="ECO:0000313" key="3">
    <source>
        <dbReference type="Proteomes" id="UP001358417"/>
    </source>
</evidence>
<evidence type="ECO:0000313" key="2">
    <source>
        <dbReference type="EMBL" id="KAK5061006.1"/>
    </source>
</evidence>
<protein>
    <submittedName>
        <fullName evidence="2">Uncharacterized protein</fullName>
    </submittedName>
</protein>
<name>A0AAV9NM15_9EURO</name>
<keyword evidence="3" id="KW-1185">Reference proteome</keyword>
<gene>
    <name evidence="2" type="ORF">LTR84_007547</name>
</gene>
<comment type="caution">
    <text evidence="2">The sequence shown here is derived from an EMBL/GenBank/DDBJ whole genome shotgun (WGS) entry which is preliminary data.</text>
</comment>
<feature type="compositionally biased region" description="Polar residues" evidence="1">
    <location>
        <begin position="321"/>
        <end position="347"/>
    </location>
</feature>